<dbReference type="InterPro" id="IPR037053">
    <property type="entry name" value="Phage_tail_collar_dom_sf"/>
</dbReference>
<dbReference type="Proteomes" id="UP000075787">
    <property type="component" value="Unassembled WGS sequence"/>
</dbReference>
<reference evidence="2 3" key="1">
    <citation type="submission" date="2015-12" db="EMBL/GenBank/DDBJ databases">
        <title>Genome sequence of Tistrella mobilis MCCC 1A02139.</title>
        <authorList>
            <person name="Lu L."/>
            <person name="Lai Q."/>
            <person name="Shao Z."/>
            <person name="Qian P."/>
        </authorList>
    </citation>
    <scope>NUCLEOTIDE SEQUENCE [LARGE SCALE GENOMIC DNA]</scope>
    <source>
        <strain evidence="2 3">MCCC 1A02139</strain>
    </source>
</reference>
<dbReference type="EMBL" id="LPZR01000206">
    <property type="protein sequence ID" value="KYO50158.1"/>
    <property type="molecule type" value="Genomic_DNA"/>
</dbReference>
<dbReference type="Gene3D" id="3.90.1340.10">
    <property type="entry name" value="Phage tail collar domain"/>
    <property type="match status" value="1"/>
</dbReference>
<sequence>MADAFTGEIRVYSFDYAPQDWAFCNGGRLLIDQNKALFSVIKSYYGPADGTLFYLPNLQGTAPMGAGQGTGLTNRTLGSMTGTVSVTLTTAQLPAHTHGLQVDTSTTATIQTTPTANVSVIATPVSGDVFAPYDQTAAVTLDAGAIGTTGGGQPHENRSPLLALNFCICLAGVYPGS</sequence>
<organism evidence="2 3">
    <name type="scientific">Tistrella mobilis</name>
    <dbReference type="NCBI Taxonomy" id="171437"/>
    <lineage>
        <taxon>Bacteria</taxon>
        <taxon>Pseudomonadati</taxon>
        <taxon>Pseudomonadota</taxon>
        <taxon>Alphaproteobacteria</taxon>
        <taxon>Geminicoccales</taxon>
        <taxon>Geminicoccaceae</taxon>
        <taxon>Tistrella</taxon>
    </lineage>
</organism>
<evidence type="ECO:0000313" key="3">
    <source>
        <dbReference type="Proteomes" id="UP000075787"/>
    </source>
</evidence>
<dbReference type="AlphaFoldDB" id="A0A162JZ74"/>
<dbReference type="OrthoDB" id="9810174at2"/>
<protein>
    <recommendedName>
        <fullName evidence="1">Phage tail collar domain-containing protein</fullName>
    </recommendedName>
</protein>
<dbReference type="GeneID" id="97240315"/>
<evidence type="ECO:0000313" key="2">
    <source>
        <dbReference type="EMBL" id="KYO50158.1"/>
    </source>
</evidence>
<accession>A0A162JZ74</accession>
<dbReference type="InterPro" id="IPR011083">
    <property type="entry name" value="Phage_tail_collar_dom"/>
</dbReference>
<proteinExistence type="predicted"/>
<name>A0A162JZ74_9PROT</name>
<dbReference type="SUPFAM" id="SSF88874">
    <property type="entry name" value="Receptor-binding domain of short tail fibre protein gp12"/>
    <property type="match status" value="1"/>
</dbReference>
<feature type="domain" description="Phage tail collar" evidence="1">
    <location>
        <begin position="7"/>
        <end position="63"/>
    </location>
</feature>
<evidence type="ECO:0000259" key="1">
    <source>
        <dbReference type="Pfam" id="PF07484"/>
    </source>
</evidence>
<dbReference type="Pfam" id="PF07484">
    <property type="entry name" value="Collar"/>
    <property type="match status" value="1"/>
</dbReference>
<gene>
    <name evidence="2" type="ORF">AUP44_14510</name>
</gene>
<comment type="caution">
    <text evidence="2">The sequence shown here is derived from an EMBL/GenBank/DDBJ whole genome shotgun (WGS) entry which is preliminary data.</text>
</comment>
<dbReference type="RefSeq" id="WP_062768903.1">
    <property type="nucleotide sequence ID" value="NZ_CP121045.1"/>
</dbReference>